<organism evidence="1 2">
    <name type="scientific">Entomophthora muscae</name>
    <dbReference type="NCBI Taxonomy" id="34485"/>
    <lineage>
        <taxon>Eukaryota</taxon>
        <taxon>Fungi</taxon>
        <taxon>Fungi incertae sedis</taxon>
        <taxon>Zoopagomycota</taxon>
        <taxon>Entomophthoromycotina</taxon>
        <taxon>Entomophthoromycetes</taxon>
        <taxon>Entomophthorales</taxon>
        <taxon>Entomophthoraceae</taxon>
        <taxon>Entomophthora</taxon>
    </lineage>
</organism>
<dbReference type="EMBL" id="QTSX02000054">
    <property type="protein sequence ID" value="KAJ9089306.1"/>
    <property type="molecule type" value="Genomic_DNA"/>
</dbReference>
<name>A0ACC2US31_9FUNG</name>
<evidence type="ECO:0000313" key="1">
    <source>
        <dbReference type="EMBL" id="KAJ9089306.1"/>
    </source>
</evidence>
<protein>
    <submittedName>
        <fullName evidence="1">Uncharacterized protein</fullName>
    </submittedName>
</protein>
<gene>
    <name evidence="1" type="ORF">DSO57_1014260</name>
</gene>
<reference evidence="1" key="1">
    <citation type="submission" date="2022-04" db="EMBL/GenBank/DDBJ databases">
        <title>Genome of the entomopathogenic fungus Entomophthora muscae.</title>
        <authorList>
            <person name="Elya C."/>
            <person name="Lovett B.R."/>
            <person name="Lee E."/>
            <person name="Macias A.M."/>
            <person name="Hajek A.E."/>
            <person name="De Bivort B.L."/>
            <person name="Kasson M.T."/>
            <person name="De Fine Licht H.H."/>
            <person name="Stajich J.E."/>
        </authorList>
    </citation>
    <scope>NUCLEOTIDE SEQUENCE</scope>
    <source>
        <strain evidence="1">Berkeley</strain>
    </source>
</reference>
<evidence type="ECO:0000313" key="2">
    <source>
        <dbReference type="Proteomes" id="UP001165960"/>
    </source>
</evidence>
<sequence length="289" mass="32388">MFGENRRLEKGPAYRYRLDEGAGSEEVEEDSNLLDSLPEQSISSFLDIPFSKDFCMEAIVFISAHDFFQSHSSKMSEINTKYADSDVLSTKKVFAIWKASDGSRIILSWIEKEKSCLAIYFSSELHNKCNSSSSLFNQSQLFKTMIESVKTRRIIALGGLKKTEFIGKPSVKPGFFPTIFQLTSSKELSEPLQKTVSPLPSPNLLQGSPAVAFTQAGINHVPITCLVSLYQTPSQLQQLSNFVFNNLVLERLLNVADYSENLSWLFSTKDGSKKSFDPQDTYTFGGIYT</sequence>
<accession>A0ACC2US31</accession>
<keyword evidence="2" id="KW-1185">Reference proteome</keyword>
<dbReference type="Proteomes" id="UP001165960">
    <property type="component" value="Unassembled WGS sequence"/>
</dbReference>
<proteinExistence type="predicted"/>
<comment type="caution">
    <text evidence="1">The sequence shown here is derived from an EMBL/GenBank/DDBJ whole genome shotgun (WGS) entry which is preliminary data.</text>
</comment>